<evidence type="ECO:0000313" key="3">
    <source>
        <dbReference type="EMBL" id="KAJ2677933.1"/>
    </source>
</evidence>
<dbReference type="GO" id="GO:0008033">
    <property type="term" value="P:tRNA processing"/>
    <property type="evidence" value="ECO:0007669"/>
    <property type="project" value="UniProtKB-KW"/>
</dbReference>
<dbReference type="GO" id="GO:1902555">
    <property type="term" value="C:endoribonuclease complex"/>
    <property type="evidence" value="ECO:0007669"/>
    <property type="project" value="UniProtKB-ARBA"/>
</dbReference>
<organism evidence="3 4">
    <name type="scientific">Coemansia spiralis</name>
    <dbReference type="NCBI Taxonomy" id="417178"/>
    <lineage>
        <taxon>Eukaryota</taxon>
        <taxon>Fungi</taxon>
        <taxon>Fungi incertae sedis</taxon>
        <taxon>Zoopagomycota</taxon>
        <taxon>Kickxellomycotina</taxon>
        <taxon>Kickxellomycetes</taxon>
        <taxon>Kickxellales</taxon>
        <taxon>Kickxellaceae</taxon>
        <taxon>Coemansia</taxon>
    </lineage>
</organism>
<evidence type="ECO:0000259" key="2">
    <source>
        <dbReference type="Pfam" id="PF20976"/>
    </source>
</evidence>
<reference evidence="3" key="1">
    <citation type="submission" date="2022-07" db="EMBL/GenBank/DDBJ databases">
        <title>Phylogenomic reconstructions and comparative analyses of Kickxellomycotina fungi.</title>
        <authorList>
            <person name="Reynolds N.K."/>
            <person name="Stajich J.E."/>
            <person name="Barry K."/>
            <person name="Grigoriev I.V."/>
            <person name="Crous P."/>
            <person name="Smith M.E."/>
        </authorList>
    </citation>
    <scope>NUCLEOTIDE SEQUENCE</scope>
    <source>
        <strain evidence="3">NRRL 3115</strain>
    </source>
</reference>
<keyword evidence="1" id="KW-0819">tRNA processing</keyword>
<dbReference type="EMBL" id="JANBTW010000026">
    <property type="protein sequence ID" value="KAJ2677933.1"/>
    <property type="molecule type" value="Genomic_DNA"/>
</dbReference>
<dbReference type="SUPFAM" id="SSF160350">
    <property type="entry name" value="Rnp2-like"/>
    <property type="match status" value="1"/>
</dbReference>
<dbReference type="Pfam" id="PF20976">
    <property type="entry name" value="Pop8"/>
    <property type="match status" value="1"/>
</dbReference>
<dbReference type="GO" id="GO:1990904">
    <property type="term" value="C:ribonucleoprotein complex"/>
    <property type="evidence" value="ECO:0007669"/>
    <property type="project" value="UniProtKB-ARBA"/>
</dbReference>
<dbReference type="InterPro" id="IPR049128">
    <property type="entry name" value="Pop8-like_dom"/>
</dbReference>
<evidence type="ECO:0000256" key="1">
    <source>
        <dbReference type="ARBA" id="ARBA00022694"/>
    </source>
</evidence>
<comment type="caution">
    <text evidence="3">The sequence shown here is derived from an EMBL/GenBank/DDBJ whole genome shotgun (WGS) entry which is preliminary data.</text>
</comment>
<evidence type="ECO:0000313" key="4">
    <source>
        <dbReference type="Proteomes" id="UP001151518"/>
    </source>
</evidence>
<dbReference type="AlphaFoldDB" id="A0A9W8G364"/>
<sequence length="132" mass="15072">MDVDKPKDMFNNKASTRTMRMTITKQPFYYFAITMVADTPNSINPQQYHDYIMLVINQWLGAIGGGMSVDILDFNYPDAIIRVPYEKYKSVWQAMTVTPFKRLEGAKARFQVLRSSAFAMGVAASSREIKVL</sequence>
<dbReference type="InterPro" id="IPR038085">
    <property type="entry name" value="Rnp2-like_sf"/>
</dbReference>
<feature type="domain" description="Ribonucleases P/MRP subunit Pop8-like" evidence="2">
    <location>
        <begin position="27"/>
        <end position="96"/>
    </location>
</feature>
<proteinExistence type="predicted"/>
<dbReference type="OrthoDB" id="5530243at2759"/>
<dbReference type="Proteomes" id="UP001151518">
    <property type="component" value="Unassembled WGS sequence"/>
</dbReference>
<protein>
    <recommendedName>
        <fullName evidence="2">Ribonucleases P/MRP subunit Pop8-like domain-containing protein</fullName>
    </recommendedName>
</protein>
<gene>
    <name evidence="3" type="ORF">GGI25_002722</name>
</gene>
<name>A0A9W8G364_9FUNG</name>
<dbReference type="Gene3D" id="3.30.70.3250">
    <property type="entry name" value="Ribonuclease P, Pop5 subunit"/>
    <property type="match status" value="1"/>
</dbReference>
<accession>A0A9W8G364</accession>